<dbReference type="Gene3D" id="3.40.50.300">
    <property type="entry name" value="P-loop containing nucleotide triphosphate hydrolases"/>
    <property type="match status" value="1"/>
</dbReference>
<protein>
    <recommendedName>
        <fullName evidence="3">P-loop containing nucleoside triphosphate hydrolase protein</fullName>
    </recommendedName>
</protein>
<reference evidence="2" key="1">
    <citation type="journal article" date="2020" name="Stud. Mycol.">
        <title>101 Dothideomycetes genomes: A test case for predicting lifestyles and emergence of pathogens.</title>
        <authorList>
            <person name="Haridas S."/>
            <person name="Albert R."/>
            <person name="Binder M."/>
            <person name="Bloem J."/>
            <person name="LaButti K."/>
            <person name="Salamov A."/>
            <person name="Andreopoulos B."/>
            <person name="Baker S."/>
            <person name="Barry K."/>
            <person name="Bills G."/>
            <person name="Bluhm B."/>
            <person name="Cannon C."/>
            <person name="Castanera R."/>
            <person name="Culley D."/>
            <person name="Daum C."/>
            <person name="Ezra D."/>
            <person name="Gonzalez J."/>
            <person name="Henrissat B."/>
            <person name="Kuo A."/>
            <person name="Liang C."/>
            <person name="Lipzen A."/>
            <person name="Lutzoni F."/>
            <person name="Magnuson J."/>
            <person name="Mondo S."/>
            <person name="Nolan M."/>
            <person name="Ohm R."/>
            <person name="Pangilinan J."/>
            <person name="Park H.-J."/>
            <person name="Ramirez L."/>
            <person name="Alfaro M."/>
            <person name="Sun H."/>
            <person name="Tritt A."/>
            <person name="Yoshinaga Y."/>
            <person name="Zwiers L.-H."/>
            <person name="Turgeon B."/>
            <person name="Goodwin S."/>
            <person name="Spatafora J."/>
            <person name="Crous P."/>
            <person name="Grigoriev I."/>
        </authorList>
    </citation>
    <scope>NUCLEOTIDE SEQUENCE [LARGE SCALE GENOMIC DNA]</scope>
    <source>
        <strain evidence="2">CECT 20119</strain>
    </source>
</reference>
<proteinExistence type="predicted"/>
<dbReference type="SUPFAM" id="SSF52540">
    <property type="entry name" value="P-loop containing nucleoside triphosphate hydrolases"/>
    <property type="match status" value="1"/>
</dbReference>
<dbReference type="OrthoDB" id="408152at2759"/>
<evidence type="ECO:0008006" key="3">
    <source>
        <dbReference type="Google" id="ProtNLM"/>
    </source>
</evidence>
<gene>
    <name evidence="1" type="ORF">BDZ85DRAFT_206853</name>
</gene>
<evidence type="ECO:0000313" key="1">
    <source>
        <dbReference type="EMBL" id="KAF2219068.1"/>
    </source>
</evidence>
<accession>A0A6A6G0N3</accession>
<dbReference type="Proteomes" id="UP000799538">
    <property type="component" value="Unassembled WGS sequence"/>
</dbReference>
<dbReference type="InterPro" id="IPR040632">
    <property type="entry name" value="Sulfotransfer_4"/>
</dbReference>
<name>A0A6A6G0N3_9PEZI</name>
<organism evidence="1 2">
    <name type="scientific">Elsinoe ampelina</name>
    <dbReference type="NCBI Taxonomy" id="302913"/>
    <lineage>
        <taxon>Eukaryota</taxon>
        <taxon>Fungi</taxon>
        <taxon>Dikarya</taxon>
        <taxon>Ascomycota</taxon>
        <taxon>Pezizomycotina</taxon>
        <taxon>Dothideomycetes</taxon>
        <taxon>Dothideomycetidae</taxon>
        <taxon>Myriangiales</taxon>
        <taxon>Elsinoaceae</taxon>
        <taxon>Elsinoe</taxon>
    </lineage>
</organism>
<keyword evidence="2" id="KW-1185">Reference proteome</keyword>
<dbReference type="PANTHER" id="PTHR36978:SF8">
    <property type="entry name" value="NAD DEPENDENT EPIMERASE_DEHYDRATASE"/>
    <property type="match status" value="1"/>
</dbReference>
<sequence>MEDGFLYKILSFLYPVPTSVGAEAAEQPLEVIALGLSRTGTESLSKALNTLGYGPVAHGMRVAGDPALSAAWIRLTFQKMRRVPAGEGSSQYRFDSGLRAATFDTILRPYAALTDNPGTLFAEELIAAYPDAKIIVNKRSDIDAWHTSWKTALLPFCFDWQLWALSFFDRDLFWMVAGWTYLTTKPYCVHRWDEQGRQVYQRHYDWIDSALERHGRAGTELRWEVHDGWAPLCDFLGRSIPEQPFPNGNGPEDFTRLINEQMHIAKQRAWRNVVLCLTLLVAALTYLVGSI</sequence>
<evidence type="ECO:0000313" key="2">
    <source>
        <dbReference type="Proteomes" id="UP000799538"/>
    </source>
</evidence>
<dbReference type="EMBL" id="ML992521">
    <property type="protein sequence ID" value="KAF2219068.1"/>
    <property type="molecule type" value="Genomic_DNA"/>
</dbReference>
<dbReference type="AlphaFoldDB" id="A0A6A6G0N3"/>
<dbReference type="InterPro" id="IPR027417">
    <property type="entry name" value="P-loop_NTPase"/>
</dbReference>
<dbReference type="PANTHER" id="PTHR36978">
    <property type="entry name" value="P-LOOP CONTAINING NUCLEOTIDE TRIPHOSPHATE HYDROLASE"/>
    <property type="match status" value="1"/>
</dbReference>
<dbReference type="Pfam" id="PF17784">
    <property type="entry name" value="Sulfotransfer_4"/>
    <property type="match status" value="1"/>
</dbReference>